<dbReference type="HOGENOM" id="CLU_2664554_0_0_9"/>
<name>A0A0A7FWA7_9CLOT</name>
<gene>
    <name evidence="1" type="ORF">U729_2138</name>
</gene>
<sequence>MIVSIKSKEFNLTLPVPLSIGGLIIRCIPKKQLNKQQKKIALQLFKAVKGSLNGYKGLKVVEVKSRSGEHITIKI</sequence>
<reference evidence="1 2" key="1">
    <citation type="journal article" date="2015" name="Infect. Genet. Evol.">
        <title>Genomic sequences of six botulinum neurotoxin-producing strains representing three clostridial species illustrate the mobility and diversity of botulinum neurotoxin genes.</title>
        <authorList>
            <person name="Smith T.J."/>
            <person name="Hill K.K."/>
            <person name="Xie G."/>
            <person name="Foley B.T."/>
            <person name="Williamson C.H."/>
            <person name="Foster J.T."/>
            <person name="Johnson S.L."/>
            <person name="Chertkov O."/>
            <person name="Teshima H."/>
            <person name="Gibbons H.S."/>
            <person name="Johnsky L.A."/>
            <person name="Karavis M.A."/>
            <person name="Smith L.A."/>
        </authorList>
    </citation>
    <scope>NUCLEOTIDE SEQUENCE [LARGE SCALE GENOMIC DNA]</scope>
    <source>
        <strain evidence="1 2">Sullivan</strain>
    </source>
</reference>
<dbReference type="AlphaFoldDB" id="A0A0A7FWA7"/>
<dbReference type="Proteomes" id="UP000030635">
    <property type="component" value="Chromosome"/>
</dbReference>
<dbReference type="EMBL" id="CP006905">
    <property type="protein sequence ID" value="AIY83838.1"/>
    <property type="molecule type" value="Genomic_DNA"/>
</dbReference>
<protein>
    <submittedName>
        <fullName evidence="1">Uncharacterized protein</fullName>
    </submittedName>
</protein>
<dbReference type="KEGG" id="cbv:U729_2138"/>
<keyword evidence="2" id="KW-1185">Reference proteome</keyword>
<dbReference type="OrthoDB" id="1923060at2"/>
<dbReference type="eggNOG" id="ENOG5030H3A">
    <property type="taxonomic scope" value="Bacteria"/>
</dbReference>
<dbReference type="RefSeq" id="WP_039314698.1">
    <property type="nucleotide sequence ID" value="NZ_CP006905.1"/>
</dbReference>
<accession>A0A0A7FWA7</accession>
<evidence type="ECO:0000313" key="2">
    <source>
        <dbReference type="Proteomes" id="UP000030635"/>
    </source>
</evidence>
<evidence type="ECO:0000313" key="1">
    <source>
        <dbReference type="EMBL" id="AIY83838.1"/>
    </source>
</evidence>
<organism evidence="1 2">
    <name type="scientific">Clostridium baratii str. Sullivan</name>
    <dbReference type="NCBI Taxonomy" id="1415775"/>
    <lineage>
        <taxon>Bacteria</taxon>
        <taxon>Bacillati</taxon>
        <taxon>Bacillota</taxon>
        <taxon>Clostridia</taxon>
        <taxon>Eubacteriales</taxon>
        <taxon>Clostridiaceae</taxon>
        <taxon>Clostridium</taxon>
    </lineage>
</organism>
<proteinExistence type="predicted"/>